<dbReference type="PANTHER" id="PTHR11070:SF48">
    <property type="entry name" value="ATP-DEPENDENT HELICASE_NUCLEASE SUBUNIT A"/>
    <property type="match status" value="1"/>
</dbReference>
<keyword evidence="7 14" id="KW-0067">ATP-binding</keyword>
<keyword evidence="1" id="KW-0540">Nuclease</keyword>
<dbReference type="PROSITE" id="PS51198">
    <property type="entry name" value="UVRD_HELICASE_ATP_BIND"/>
    <property type="match status" value="1"/>
</dbReference>
<feature type="coiled-coil region" evidence="15">
    <location>
        <begin position="392"/>
        <end position="419"/>
    </location>
</feature>
<evidence type="ECO:0000256" key="7">
    <source>
        <dbReference type="ARBA" id="ARBA00022840"/>
    </source>
</evidence>
<keyword evidence="4 14" id="KW-0378">Hydrolase</keyword>
<evidence type="ECO:0000313" key="18">
    <source>
        <dbReference type="EMBL" id="OOM66057.1"/>
    </source>
</evidence>
<gene>
    <name evidence="18" type="primary">pcrA_1</name>
    <name evidence="18" type="ORF">CLBCK_00130</name>
</gene>
<keyword evidence="3" id="KW-0227">DNA damage</keyword>
<evidence type="ECO:0000313" key="19">
    <source>
        <dbReference type="Proteomes" id="UP000190973"/>
    </source>
</evidence>
<keyword evidence="6" id="KW-0269">Exonuclease</keyword>
<dbReference type="Proteomes" id="UP000190973">
    <property type="component" value="Unassembled WGS sequence"/>
</dbReference>
<dbReference type="Gene3D" id="3.40.50.300">
    <property type="entry name" value="P-loop containing nucleotide triphosphate hydrolases"/>
    <property type="match status" value="4"/>
</dbReference>
<feature type="binding site" evidence="14">
    <location>
        <begin position="26"/>
        <end position="33"/>
    </location>
    <ligand>
        <name>ATP</name>
        <dbReference type="ChEBI" id="CHEBI:30616"/>
    </ligand>
</feature>
<name>A0A1S8SKW7_CLOBE</name>
<keyword evidence="5 14" id="KW-0347">Helicase</keyword>
<dbReference type="Pfam" id="PF00580">
    <property type="entry name" value="UvrD-helicase"/>
    <property type="match status" value="1"/>
</dbReference>
<dbReference type="PANTHER" id="PTHR11070">
    <property type="entry name" value="UVRD / RECB / PCRA DNA HELICASE FAMILY MEMBER"/>
    <property type="match status" value="1"/>
</dbReference>
<evidence type="ECO:0000259" key="16">
    <source>
        <dbReference type="PROSITE" id="PS51198"/>
    </source>
</evidence>
<dbReference type="Pfam" id="PF12705">
    <property type="entry name" value="PDDEXK_1"/>
    <property type="match status" value="1"/>
</dbReference>
<organism evidence="18 19">
    <name type="scientific">Clostridium beijerinckii</name>
    <name type="common">Clostridium MP</name>
    <dbReference type="NCBI Taxonomy" id="1520"/>
    <lineage>
        <taxon>Bacteria</taxon>
        <taxon>Bacillati</taxon>
        <taxon>Bacillota</taxon>
        <taxon>Clostridia</taxon>
        <taxon>Eubacteriales</taxon>
        <taxon>Clostridiaceae</taxon>
        <taxon>Clostridium</taxon>
    </lineage>
</organism>
<dbReference type="CDD" id="cd17932">
    <property type="entry name" value="DEXQc_UvrD"/>
    <property type="match status" value="1"/>
</dbReference>
<evidence type="ECO:0000256" key="3">
    <source>
        <dbReference type="ARBA" id="ARBA00022763"/>
    </source>
</evidence>
<evidence type="ECO:0000256" key="9">
    <source>
        <dbReference type="ARBA" id="ARBA00023204"/>
    </source>
</evidence>
<dbReference type="Gene3D" id="3.90.320.10">
    <property type="match status" value="1"/>
</dbReference>
<dbReference type="SUPFAM" id="SSF52980">
    <property type="entry name" value="Restriction endonuclease-like"/>
    <property type="match status" value="1"/>
</dbReference>
<dbReference type="GO" id="GO:0003677">
    <property type="term" value="F:DNA binding"/>
    <property type="evidence" value="ECO:0007669"/>
    <property type="project" value="UniProtKB-KW"/>
</dbReference>
<accession>A0A1S8SKW7</accession>
<dbReference type="GO" id="GO:0005524">
    <property type="term" value="F:ATP binding"/>
    <property type="evidence" value="ECO:0007669"/>
    <property type="project" value="UniProtKB-UniRule"/>
</dbReference>
<evidence type="ECO:0000256" key="15">
    <source>
        <dbReference type="SAM" id="Coils"/>
    </source>
</evidence>
<evidence type="ECO:0000256" key="8">
    <source>
        <dbReference type="ARBA" id="ARBA00023125"/>
    </source>
</evidence>
<evidence type="ECO:0000256" key="13">
    <source>
        <dbReference type="ARBA" id="ARBA00048988"/>
    </source>
</evidence>
<dbReference type="AlphaFoldDB" id="A0A1S8SKW7"/>
<evidence type="ECO:0000256" key="11">
    <source>
        <dbReference type="ARBA" id="ARBA00034617"/>
    </source>
</evidence>
<dbReference type="Pfam" id="PF13361">
    <property type="entry name" value="UvrD_C"/>
    <property type="match status" value="1"/>
</dbReference>
<dbReference type="InterPro" id="IPR000212">
    <property type="entry name" value="DNA_helicase_UvrD/REP"/>
</dbReference>
<comment type="catalytic activity">
    <reaction evidence="13">
        <text>ATP + H2O = ADP + phosphate + H(+)</text>
        <dbReference type="Rhea" id="RHEA:13065"/>
        <dbReference type="ChEBI" id="CHEBI:15377"/>
        <dbReference type="ChEBI" id="CHEBI:15378"/>
        <dbReference type="ChEBI" id="CHEBI:30616"/>
        <dbReference type="ChEBI" id="CHEBI:43474"/>
        <dbReference type="ChEBI" id="CHEBI:456216"/>
        <dbReference type="EC" id="5.6.2.4"/>
    </reaction>
</comment>
<dbReference type="GO" id="GO:0000725">
    <property type="term" value="P:recombinational repair"/>
    <property type="evidence" value="ECO:0007669"/>
    <property type="project" value="TreeGrafter"/>
</dbReference>
<evidence type="ECO:0000259" key="17">
    <source>
        <dbReference type="PROSITE" id="PS51217"/>
    </source>
</evidence>
<dbReference type="PROSITE" id="PS51217">
    <property type="entry name" value="UVRD_HELICASE_CTER"/>
    <property type="match status" value="1"/>
</dbReference>
<comment type="caution">
    <text evidence="18">The sequence shown here is derived from an EMBL/GenBank/DDBJ whole genome shotgun (WGS) entry which is preliminary data.</text>
</comment>
<dbReference type="GO" id="GO:0005829">
    <property type="term" value="C:cytosol"/>
    <property type="evidence" value="ECO:0007669"/>
    <property type="project" value="TreeGrafter"/>
</dbReference>
<evidence type="ECO:0000256" key="4">
    <source>
        <dbReference type="ARBA" id="ARBA00022801"/>
    </source>
</evidence>
<reference evidence="18 19" key="1">
    <citation type="submission" date="2016-05" db="EMBL/GenBank/DDBJ databases">
        <title>Microbial solvent formation.</title>
        <authorList>
            <person name="Poehlein A."/>
            <person name="Montoya Solano J.D."/>
            <person name="Flitsch S."/>
            <person name="Krabben P."/>
            <person name="Duerre P."/>
            <person name="Daniel R."/>
        </authorList>
    </citation>
    <scope>NUCLEOTIDE SEQUENCE [LARGE SCALE GENOMIC DNA]</scope>
    <source>
        <strain evidence="18 19">DSM 53</strain>
    </source>
</reference>
<dbReference type="EC" id="5.6.2.4" evidence="12"/>
<dbReference type="GO" id="GO:0016887">
    <property type="term" value="F:ATP hydrolysis activity"/>
    <property type="evidence" value="ECO:0007669"/>
    <property type="project" value="RHEA"/>
</dbReference>
<dbReference type="SUPFAM" id="SSF52540">
    <property type="entry name" value="P-loop containing nucleoside triphosphate hydrolases"/>
    <property type="match status" value="1"/>
</dbReference>
<evidence type="ECO:0000256" key="6">
    <source>
        <dbReference type="ARBA" id="ARBA00022839"/>
    </source>
</evidence>
<comment type="catalytic activity">
    <reaction evidence="11">
        <text>Couples ATP hydrolysis with the unwinding of duplex DNA by translocating in the 3'-5' direction.</text>
        <dbReference type="EC" id="5.6.2.4"/>
    </reaction>
</comment>
<keyword evidence="15" id="KW-0175">Coiled coil</keyword>
<dbReference type="InterPro" id="IPR038726">
    <property type="entry name" value="PDDEXK_AddAB-type"/>
</dbReference>
<dbReference type="EMBL" id="LZZI01000001">
    <property type="protein sequence ID" value="OOM66057.1"/>
    <property type="molecule type" value="Genomic_DNA"/>
</dbReference>
<evidence type="ECO:0000256" key="1">
    <source>
        <dbReference type="ARBA" id="ARBA00022722"/>
    </source>
</evidence>
<dbReference type="InterPro" id="IPR011604">
    <property type="entry name" value="PDDEXK-like_dom_sf"/>
</dbReference>
<dbReference type="InterPro" id="IPR014017">
    <property type="entry name" value="DNA_helicase_UvrD-like_C"/>
</dbReference>
<keyword evidence="8" id="KW-0238">DNA-binding</keyword>
<dbReference type="InterPro" id="IPR027417">
    <property type="entry name" value="P-loop_NTPase"/>
</dbReference>
<evidence type="ECO:0000256" key="10">
    <source>
        <dbReference type="ARBA" id="ARBA00023235"/>
    </source>
</evidence>
<dbReference type="GO" id="GO:0043138">
    <property type="term" value="F:3'-5' DNA helicase activity"/>
    <property type="evidence" value="ECO:0007669"/>
    <property type="project" value="UniProtKB-EC"/>
</dbReference>
<feature type="domain" description="UvrD-like helicase C-terminal" evidence="17">
    <location>
        <begin position="333"/>
        <end position="666"/>
    </location>
</feature>
<keyword evidence="2 14" id="KW-0547">Nucleotide-binding</keyword>
<dbReference type="GO" id="GO:0004527">
    <property type="term" value="F:exonuclease activity"/>
    <property type="evidence" value="ECO:0007669"/>
    <property type="project" value="UniProtKB-KW"/>
</dbReference>
<sequence length="1145" mass="133095">MKNSILTLSTEQGAAVDITKNIAVSAGAGSGKTRVLTNRYLRLLDSGIGIEQIIAITFTEKAALEMKERIRGAIVEKLEDSSEDKKKWQKALDKLSRANISTIHSFCAKVIRENAASLGIDFKFNIINEIDKKSVLYEAIGKSLEIIISSGENEEVLKNLVETFGEGYLEDKFKKELMEISEKISQKGRKLEEVFKELQDDELANLVLKILLNTEVFYKEYKIKNDGLDYTDLEMLCKEVLEDKRVRDRYKERYKRFLVDEFQDTNEIQKSIIYSFVSDESGKLLPKRLFVVGDSKQSIYGFRGTDYTIYRKVAKDIGEDGQKSLSTCYRSKPEIIHGINEIFSRLIDQYESLKVPGEESEKNIDEKRLILLTYNKEDSDEESSVKKVKEAIKEKNISVEKFKELLDELKSSYNKVQVKNSIKQEAISKSIRYLFDKGLKAKDICILVRSKYIIPDIEDELKKYNVPYCVIGGRGFYEKEEIKEILNLYELVISNFTEEFSVNIEVRIIKALRSFVFNISDDILYKIKLQQLEIGNLNYFQAMELVYDGMKDIEERKKLENAYLTLLKLSRVETRLCAVQILNAIIETCRIKEALLMQEEGLQKYRNIEKLIFEAEKFDKEKLFTPEEFIMHLEVLNDNNLEDAEASLDSEDTEAVKIMTIHQSKGLEFEGVIIPEMDSDQLKISKKEENKNNLVYYDGKIISKFDTQNSQDENKEMTDEYKSYFQNQLLKEIDESIRVLYVALTRAKQYAVMVGEELAEEVSEISEDSEKITKLNSFMKQVLYAFVIKNADESLIEFVDSSLIPEMYRMKNDTEVTENIDISSIKENLEFKIRDKIRSYVSASKYMKYKKCPRRFYVESVLNIKAANYVGIEEETIDIKTNDLEFIQEEMQDNYDDILEEAAVNILEKDEQAKDQVRYLKSSDMGIVVHKILEYKNSDLEISNELLIDKSMNEILGKNNVNSLENKTEVKNRINKYIRNYEMIESNKEHLGEMILKQNEVSFLISPLEDIKTMLIGFIDRLEVYESEGKIIAVITDYKTNHIEDDDALNHLVEKYTSQLNIYGKAIKDNFYVEGRQIDEVRLELYFLEKGICKEVTYDDKKIDTMIAEMDEIFGRCIEDLEVDDFHRAADEECEKCNYREMCIG</sequence>
<feature type="domain" description="UvrD-like helicase ATP-binding" evidence="16">
    <location>
        <begin position="5"/>
        <end position="332"/>
    </location>
</feature>
<protein>
    <recommendedName>
        <fullName evidence="12">DNA 3'-5' helicase</fullName>
        <ecNumber evidence="12">5.6.2.4</ecNumber>
    </recommendedName>
</protein>
<evidence type="ECO:0000256" key="5">
    <source>
        <dbReference type="ARBA" id="ARBA00022806"/>
    </source>
</evidence>
<keyword evidence="10" id="KW-0413">Isomerase</keyword>
<proteinExistence type="predicted"/>
<evidence type="ECO:0000256" key="12">
    <source>
        <dbReference type="ARBA" id="ARBA00034808"/>
    </source>
</evidence>
<evidence type="ECO:0000256" key="2">
    <source>
        <dbReference type="ARBA" id="ARBA00022741"/>
    </source>
</evidence>
<dbReference type="InterPro" id="IPR014016">
    <property type="entry name" value="UvrD-like_ATP-bd"/>
</dbReference>
<dbReference type="RefSeq" id="WP_077836957.1">
    <property type="nucleotide sequence ID" value="NZ_JABTAE010000001.1"/>
</dbReference>
<keyword evidence="9" id="KW-0234">DNA repair</keyword>
<evidence type="ECO:0000256" key="14">
    <source>
        <dbReference type="PROSITE-ProRule" id="PRU00560"/>
    </source>
</evidence>
<dbReference type="GO" id="GO:0033202">
    <property type="term" value="C:DNA helicase complex"/>
    <property type="evidence" value="ECO:0007669"/>
    <property type="project" value="TreeGrafter"/>
</dbReference>
<dbReference type="InterPro" id="IPR011335">
    <property type="entry name" value="Restrct_endonuc-II-like"/>
</dbReference>